<feature type="domain" description="RHS protein conserved region" evidence="1">
    <location>
        <begin position="52"/>
        <end position="88"/>
    </location>
</feature>
<organism evidence="2 3">
    <name type="scientific">Massilia rubra</name>
    <dbReference type="NCBI Taxonomy" id="2607910"/>
    <lineage>
        <taxon>Bacteria</taxon>
        <taxon>Pseudomonadati</taxon>
        <taxon>Pseudomonadota</taxon>
        <taxon>Betaproteobacteria</taxon>
        <taxon>Burkholderiales</taxon>
        <taxon>Oxalobacteraceae</taxon>
        <taxon>Telluria group</taxon>
        <taxon>Massilia</taxon>
    </lineage>
</organism>
<dbReference type="PANTHER" id="PTHR32305">
    <property type="match status" value="1"/>
</dbReference>
<dbReference type="EMBL" id="VUYU01000063">
    <property type="protein sequence ID" value="NHZ38516.1"/>
    <property type="molecule type" value="Genomic_DNA"/>
</dbReference>
<accession>A0ABX0LUI2</accession>
<evidence type="ECO:0000259" key="1">
    <source>
        <dbReference type="Pfam" id="PF03527"/>
    </source>
</evidence>
<name>A0ABX0LUI2_9BURK</name>
<dbReference type="InterPro" id="IPR050708">
    <property type="entry name" value="T6SS_VgrG/RHS"/>
</dbReference>
<proteinExistence type="predicted"/>
<keyword evidence="3" id="KW-1185">Reference proteome</keyword>
<evidence type="ECO:0000313" key="2">
    <source>
        <dbReference type="EMBL" id="NHZ38516.1"/>
    </source>
</evidence>
<dbReference type="Gene3D" id="2.180.10.10">
    <property type="entry name" value="RHS repeat-associated core"/>
    <property type="match status" value="1"/>
</dbReference>
<sequence>MHKTRFSAHKTGGKRLGLTSKNATAGIATGDYAEITGNSRCPQASSLVAQNVYYFHNDVSGIPEELTAASGQLAWHAEYRTWGNTVSESWVQTQQTVPLPLAESIPQNLRFQGQYLDRETGLHYNTFRFYDPDIGRFITPDPIGLTGGINLLEYASNPFGWADPLGLSCTPAQLKLNRANGKAWEGTVTSAAKTKYGAGNVQEQVYIRPLDAAGKPVNYRVIADNTIGPAKAPSKIIDSKGSPSAGLTTNQKAGYPLIRNNGGIIESGPGAGTIIPPTPIQVVRPGQLGTL</sequence>
<comment type="caution">
    <text evidence="2">The sequence shown here is derived from an EMBL/GenBank/DDBJ whole genome shotgun (WGS) entry which is preliminary data.</text>
</comment>
<dbReference type="InterPro" id="IPR022385">
    <property type="entry name" value="Rhs_assc_core"/>
</dbReference>
<dbReference type="NCBIfam" id="TIGR03696">
    <property type="entry name" value="Rhs_assc_core"/>
    <property type="match status" value="1"/>
</dbReference>
<protein>
    <recommendedName>
        <fullName evidence="1">RHS protein conserved region domain-containing protein</fullName>
    </recommendedName>
</protein>
<dbReference type="Pfam" id="PF03527">
    <property type="entry name" value="RHS"/>
    <property type="match status" value="1"/>
</dbReference>
<dbReference type="InterPro" id="IPR001826">
    <property type="entry name" value="RHS"/>
</dbReference>
<reference evidence="2 3" key="1">
    <citation type="submission" date="2019-09" db="EMBL/GenBank/DDBJ databases">
        <title>Taxonomy of Antarctic Massilia spp.: description of Massilia rubra sp. nov., Massilia aquatica sp. nov., Massilia mucilaginosa sp. nov., Massilia frigida sp. nov. isolated from streams, lakes and regoliths.</title>
        <authorList>
            <person name="Holochova P."/>
            <person name="Sedlacek I."/>
            <person name="Kralova S."/>
            <person name="Maslanova I."/>
            <person name="Busse H.-J."/>
            <person name="Stankova E."/>
            <person name="Vrbovska V."/>
            <person name="Kovarovic V."/>
            <person name="Bartak M."/>
            <person name="Svec P."/>
            <person name="Pantucek R."/>
        </authorList>
    </citation>
    <scope>NUCLEOTIDE SEQUENCE [LARGE SCALE GENOMIC DNA]</scope>
    <source>
        <strain evidence="2 3">CCM 8692</strain>
    </source>
</reference>
<gene>
    <name evidence="2" type="ORF">F0185_33765</name>
</gene>
<dbReference type="PANTHER" id="PTHR32305:SF15">
    <property type="entry name" value="PROTEIN RHSA-RELATED"/>
    <property type="match status" value="1"/>
</dbReference>
<evidence type="ECO:0000313" key="3">
    <source>
        <dbReference type="Proteomes" id="UP000785613"/>
    </source>
</evidence>
<dbReference type="Proteomes" id="UP000785613">
    <property type="component" value="Unassembled WGS sequence"/>
</dbReference>